<reference evidence="8" key="1">
    <citation type="submission" date="2014-11" db="EMBL/GenBank/DDBJ databases">
        <authorList>
            <person name="Otto D Thomas"/>
            <person name="Naeem Raeece"/>
        </authorList>
    </citation>
    <scope>NUCLEOTIDE SEQUENCE</scope>
</reference>
<dbReference type="GO" id="GO:0030234">
    <property type="term" value="F:enzyme regulator activity"/>
    <property type="evidence" value="ECO:0007669"/>
    <property type="project" value="UniProtKB-UniRule"/>
</dbReference>
<dbReference type="PANTHER" id="PTHR10943">
    <property type="entry name" value="26S PROTEASOME NON-ATPASE REGULATORY SUBUNIT"/>
    <property type="match status" value="1"/>
</dbReference>
<gene>
    <name evidence="8" type="ORF">Cvel_10505</name>
</gene>
<dbReference type="FunFam" id="1.25.10.10:FF:000017">
    <property type="entry name" value="26S proteasome non-ATPase regulatory subunit 1"/>
    <property type="match status" value="1"/>
</dbReference>
<dbReference type="GO" id="GO:0042176">
    <property type="term" value="P:regulation of protein catabolic process"/>
    <property type="evidence" value="ECO:0007669"/>
    <property type="project" value="UniProtKB-UniRule"/>
</dbReference>
<sequence>MAAAAVAMPQSSSVTSAAGILALLQEDNDALCLAALERLNFPGVIEQFWAEIAENLSEIEFLYERDDFTNKELAALVASKVYYHLEQYEETLRFALGAGPLFDVTVKSQYVDTVVAECIDEYIRRRVELDEYDQFSAEKKEKEKAPDPMDPRLEAIVEGMFARCVAEGMHRQALGVALDARRLDKVQSIITGSPNPPELLQHTVKQSVRLVGPKAYRNRVLRLLVGLFENLPESKLRGPQGLAVGLSHCLFLLGDAERVATILAELVNAEDENSHLVALQIACDIHETKNGQFLQSLLTHEGLALPPEKEPPAAPAAGAEATGDAAASATAAAGTTGEEGASTEQAPLLQEEAPSGVKEEEPEDPKETARVGRMKTLRSILNGSALGEASLQFLTKRNKSDLLILDTVKGAVDPRQSIPHSGIVFAHGLMQAGTTSDAFLRGNLEWLGKAVNWAKFSATASLGVVHQGQIKDGLKVLQSYLPGSGGGSSSSFSEAGSLYALGLIHGSCPVYTDRADSEALVAFLLDQLRTAQSNETRQHGACLGLGLARLGCADESLYDELKAVLFQDSAVAGEAAGYAIGLLMLGTQNQRAISELLAYAHDTQHEKIIRACAMALALLVFGKEAQADAMIEQLCTDSDALLRYGGMYACGLAYCGTSRNGAIQRLLSASVSDVNDDVRRAAVTNIGFVMCGEPKAVPRVVSLLTDSYNPHVRYASALALGIACAGTGLQEAVSLLLKVASDGTDFVREGAFLALGLCLMNVPEGVCDRVKKATDLLFRVVKDKHEDVMARFGATIGLGLLNAGGRNVQASLYPRGFGIGTLRAGAAAGLALFTQLWYWFPLIHMVSLSFQPAAFIGLNEKAQVPLSFEARCVAEEGTFAYPKPLEREKKEEKTKTAVAVLSTTKKKQEEAKKKKTAGGKDAQGDETMDAAGEASAKAAASGVVDVIMVDASGSKEKEGEKKEGEAAAEAKKKKGYEALKNPYRVIVQQEPFMAYPTGTTARYAPVFTQRKGGFVVLKDLKPGEPETYLHEKGADSPKGKDEKDKEGEDKEKKDEEKKEGEGDKAKEEKKEGGDEPPPPEAFEWSG</sequence>
<feature type="region of interest" description="Disordered" evidence="5">
    <location>
        <begin position="954"/>
        <end position="981"/>
    </location>
</feature>
<dbReference type="GO" id="GO:0043161">
    <property type="term" value="P:proteasome-mediated ubiquitin-dependent protein catabolic process"/>
    <property type="evidence" value="ECO:0007669"/>
    <property type="project" value="TreeGrafter"/>
</dbReference>
<dbReference type="InterPro" id="IPR048570">
    <property type="entry name" value="PSMD1_RPN2_N"/>
</dbReference>
<comment type="similarity">
    <text evidence="1 4">Belongs to the proteasome subunit S1 family.</text>
</comment>
<dbReference type="AlphaFoldDB" id="A0A0G4I2V6"/>
<evidence type="ECO:0000313" key="8">
    <source>
        <dbReference type="EMBL" id="CEM51265.1"/>
    </source>
</evidence>
<protein>
    <submittedName>
        <fullName evidence="8">Uncharacterized protein</fullName>
    </submittedName>
</protein>
<dbReference type="Pfam" id="PF01851">
    <property type="entry name" value="PC_rep"/>
    <property type="match status" value="1"/>
</dbReference>
<feature type="compositionally biased region" description="Basic and acidic residues" evidence="5">
    <location>
        <begin position="1018"/>
        <end position="1073"/>
    </location>
</feature>
<dbReference type="InterPro" id="IPR040623">
    <property type="entry name" value="RPN2_C"/>
</dbReference>
<dbReference type="InterPro" id="IPR011989">
    <property type="entry name" value="ARM-like"/>
</dbReference>
<dbReference type="EMBL" id="CDMZ01004897">
    <property type="protein sequence ID" value="CEM51265.1"/>
    <property type="molecule type" value="Genomic_DNA"/>
</dbReference>
<feature type="region of interest" description="Disordered" evidence="5">
    <location>
        <begin position="885"/>
        <end position="933"/>
    </location>
</feature>
<dbReference type="Pfam" id="PF13646">
    <property type="entry name" value="HEAT_2"/>
    <property type="match status" value="1"/>
</dbReference>
<dbReference type="GO" id="GO:0005634">
    <property type="term" value="C:nucleus"/>
    <property type="evidence" value="ECO:0007669"/>
    <property type="project" value="TreeGrafter"/>
</dbReference>
<dbReference type="PIRSF" id="PIRSF015947">
    <property type="entry name" value="26S_Psome_Rpn2"/>
    <property type="match status" value="1"/>
</dbReference>
<dbReference type="VEuPathDB" id="CryptoDB:Cvel_10505"/>
<accession>A0A0G4I2V6</accession>
<dbReference type="PANTHER" id="PTHR10943:SF2">
    <property type="entry name" value="26S PROTEASOME NON-ATPASE REGULATORY SUBUNIT 1"/>
    <property type="match status" value="1"/>
</dbReference>
<evidence type="ECO:0000256" key="4">
    <source>
        <dbReference type="PIRNR" id="PIRNR015947"/>
    </source>
</evidence>
<evidence type="ECO:0000256" key="2">
    <source>
        <dbReference type="ARBA" id="ARBA00022737"/>
    </source>
</evidence>
<name>A0A0G4I2V6_9ALVE</name>
<feature type="domain" description="26S proteasome regulatory subunit RPN2 C-terminal" evidence="6">
    <location>
        <begin position="854"/>
        <end position="1027"/>
    </location>
</feature>
<keyword evidence="2" id="KW-0677">Repeat</keyword>
<dbReference type="Gene3D" id="1.25.10.10">
    <property type="entry name" value="Leucine-rich Repeat Variant"/>
    <property type="match status" value="1"/>
</dbReference>
<feature type="compositionally biased region" description="Low complexity" evidence="5">
    <location>
        <begin position="315"/>
        <end position="344"/>
    </location>
</feature>
<evidence type="ECO:0000259" key="7">
    <source>
        <dbReference type="Pfam" id="PF21505"/>
    </source>
</evidence>
<dbReference type="InterPro" id="IPR016024">
    <property type="entry name" value="ARM-type_fold"/>
</dbReference>
<feature type="region of interest" description="Disordered" evidence="5">
    <location>
        <begin position="304"/>
        <end position="372"/>
    </location>
</feature>
<dbReference type="PhylomeDB" id="A0A0G4I2V6"/>
<evidence type="ECO:0000256" key="5">
    <source>
        <dbReference type="SAM" id="MobiDB-lite"/>
    </source>
</evidence>
<dbReference type="InterPro" id="IPR016642">
    <property type="entry name" value="26S_Psome_Rpn2"/>
</dbReference>
<keyword evidence="3 4" id="KW-0647">Proteasome</keyword>
<organism evidence="8">
    <name type="scientific">Chromera velia CCMP2878</name>
    <dbReference type="NCBI Taxonomy" id="1169474"/>
    <lineage>
        <taxon>Eukaryota</taxon>
        <taxon>Sar</taxon>
        <taxon>Alveolata</taxon>
        <taxon>Colpodellida</taxon>
        <taxon>Chromeraceae</taxon>
        <taxon>Chromera</taxon>
    </lineage>
</organism>
<dbReference type="InterPro" id="IPR002015">
    <property type="entry name" value="Proteasome/cyclosome_rpt"/>
</dbReference>
<evidence type="ECO:0000256" key="3">
    <source>
        <dbReference type="ARBA" id="ARBA00022942"/>
    </source>
</evidence>
<feature type="compositionally biased region" description="Basic and acidic residues" evidence="5">
    <location>
        <begin position="885"/>
        <end position="895"/>
    </location>
</feature>
<proteinExistence type="inferred from homology"/>
<dbReference type="Pfam" id="PF18004">
    <property type="entry name" value="RPN2_C"/>
    <property type="match status" value="1"/>
</dbReference>
<feature type="compositionally biased region" description="Basic and acidic residues" evidence="5">
    <location>
        <begin position="954"/>
        <end position="970"/>
    </location>
</feature>
<dbReference type="Pfam" id="PF21505">
    <property type="entry name" value="RPN2_N"/>
    <property type="match status" value="1"/>
</dbReference>
<feature type="domain" description="26S proteasome non-ATPase regulatory subunit 1/RPN2 N-terminal" evidence="7">
    <location>
        <begin position="15"/>
        <end position="299"/>
    </location>
</feature>
<dbReference type="GO" id="GO:0034515">
    <property type="term" value="C:proteasome storage granule"/>
    <property type="evidence" value="ECO:0007669"/>
    <property type="project" value="TreeGrafter"/>
</dbReference>
<dbReference type="GO" id="GO:0008540">
    <property type="term" value="C:proteasome regulatory particle, base subcomplex"/>
    <property type="evidence" value="ECO:0007669"/>
    <property type="project" value="UniProtKB-UniRule"/>
</dbReference>
<feature type="region of interest" description="Disordered" evidence="5">
    <location>
        <begin position="1018"/>
        <end position="1086"/>
    </location>
</feature>
<dbReference type="SUPFAM" id="SSF48371">
    <property type="entry name" value="ARM repeat"/>
    <property type="match status" value="1"/>
</dbReference>
<evidence type="ECO:0000256" key="1">
    <source>
        <dbReference type="ARBA" id="ARBA00006308"/>
    </source>
</evidence>
<evidence type="ECO:0000259" key="6">
    <source>
        <dbReference type="Pfam" id="PF18004"/>
    </source>
</evidence>